<keyword evidence="2" id="KW-1185">Reference proteome</keyword>
<protein>
    <submittedName>
        <fullName evidence="1">Uncharacterized protein</fullName>
    </submittedName>
</protein>
<comment type="caution">
    <text evidence="1">The sequence shown here is derived from an EMBL/GenBank/DDBJ whole genome shotgun (WGS) entry which is preliminary data.</text>
</comment>
<name>A0ABR3RH99_9PLEO</name>
<evidence type="ECO:0000313" key="1">
    <source>
        <dbReference type="EMBL" id="KAL1603663.1"/>
    </source>
</evidence>
<accession>A0ABR3RH99</accession>
<proteinExistence type="predicted"/>
<dbReference type="EMBL" id="JAKJXO020000006">
    <property type="protein sequence ID" value="KAL1603663.1"/>
    <property type="molecule type" value="Genomic_DNA"/>
</dbReference>
<sequence>MDYYQCAKIDLHDELTRRGFRAYGDQDEAAERLKKDDDQRGSLATQVDMISEMSNAVYTWKVSPEYGKTCPASMLVNERIVHWTMNTFFPSLQLFFASGLSCNIEGSHLPDASIGLDPALRYRLTDLMHEEDGRLTNTIVPKRTPTKVPSILILEATVAGRKSIAVKETHQIASARPITTIAQEEHIVVGLRLEGMASMGYVWAKLPQATVKVAGRMWGHVRIAGLKDDVPVPFVRFPQTGVKAGGDAAVVLKESMVDPQLRGRPII</sequence>
<dbReference type="Proteomes" id="UP001521785">
    <property type="component" value="Unassembled WGS sequence"/>
</dbReference>
<reference evidence="1 2" key="1">
    <citation type="submission" date="2024-02" db="EMBL/GenBank/DDBJ databases">
        <title>De novo assembly and annotation of 12 fungi associated with fruit tree decline syndrome in Ontario, Canada.</title>
        <authorList>
            <person name="Sulman M."/>
            <person name="Ellouze W."/>
            <person name="Ilyukhin E."/>
        </authorList>
    </citation>
    <scope>NUCLEOTIDE SEQUENCE [LARGE SCALE GENOMIC DNA]</scope>
    <source>
        <strain evidence="1 2">M42-189</strain>
    </source>
</reference>
<gene>
    <name evidence="1" type="ORF">SLS60_005251</name>
</gene>
<evidence type="ECO:0000313" key="2">
    <source>
        <dbReference type="Proteomes" id="UP001521785"/>
    </source>
</evidence>
<organism evidence="1 2">
    <name type="scientific">Paraconiothyrium brasiliense</name>
    <dbReference type="NCBI Taxonomy" id="300254"/>
    <lineage>
        <taxon>Eukaryota</taxon>
        <taxon>Fungi</taxon>
        <taxon>Dikarya</taxon>
        <taxon>Ascomycota</taxon>
        <taxon>Pezizomycotina</taxon>
        <taxon>Dothideomycetes</taxon>
        <taxon>Pleosporomycetidae</taxon>
        <taxon>Pleosporales</taxon>
        <taxon>Massarineae</taxon>
        <taxon>Didymosphaeriaceae</taxon>
        <taxon>Paraconiothyrium</taxon>
    </lineage>
</organism>